<dbReference type="Gene3D" id="4.10.240.10">
    <property type="entry name" value="Zn(2)-C6 fungal-type DNA-binding domain"/>
    <property type="match status" value="1"/>
</dbReference>
<evidence type="ECO:0000256" key="4">
    <source>
        <dbReference type="ARBA" id="ARBA00023163"/>
    </source>
</evidence>
<evidence type="ECO:0000313" key="8">
    <source>
        <dbReference type="EMBL" id="KAF9733478.1"/>
    </source>
</evidence>
<evidence type="ECO:0000256" key="6">
    <source>
        <dbReference type="SAM" id="MobiDB-lite"/>
    </source>
</evidence>
<dbReference type="PROSITE" id="PS00463">
    <property type="entry name" value="ZN2_CY6_FUNGAL_1"/>
    <property type="match status" value="1"/>
</dbReference>
<feature type="domain" description="Zn(2)-C6 fungal-type" evidence="7">
    <location>
        <begin position="31"/>
        <end position="61"/>
    </location>
</feature>
<name>A0A9P6KNC9_9PLEO</name>
<dbReference type="GO" id="GO:0005634">
    <property type="term" value="C:nucleus"/>
    <property type="evidence" value="ECO:0007669"/>
    <property type="project" value="InterPro"/>
</dbReference>
<dbReference type="OrthoDB" id="10261408at2759"/>
<dbReference type="CDD" id="cd00067">
    <property type="entry name" value="GAL4"/>
    <property type="match status" value="1"/>
</dbReference>
<accession>A0A9P6KNC9</accession>
<dbReference type="GO" id="GO:0000981">
    <property type="term" value="F:DNA-binding transcription factor activity, RNA polymerase II-specific"/>
    <property type="evidence" value="ECO:0007669"/>
    <property type="project" value="InterPro"/>
</dbReference>
<reference evidence="8" key="1">
    <citation type="journal article" date="2020" name="Mol. Plant Microbe Interact.">
        <title>Genome Sequence of the Biocontrol Agent Coniothyrium minitans strain Conio (IMI 134523).</title>
        <authorList>
            <person name="Patel D."/>
            <person name="Shittu T.A."/>
            <person name="Baroncelli R."/>
            <person name="Muthumeenakshi S."/>
            <person name="Osborne T.H."/>
            <person name="Janganan T.K."/>
            <person name="Sreenivasaprasad S."/>
        </authorList>
    </citation>
    <scope>NUCLEOTIDE SEQUENCE</scope>
    <source>
        <strain evidence="8">Conio</strain>
    </source>
</reference>
<dbReference type="Pfam" id="PF08493">
    <property type="entry name" value="AflR"/>
    <property type="match status" value="1"/>
</dbReference>
<gene>
    <name evidence="8" type="ORF">PMIN01_09161</name>
</gene>
<keyword evidence="5" id="KW-0539">Nucleus</keyword>
<protein>
    <submittedName>
        <fullName evidence="8">NmrA-like family protein</fullName>
    </submittedName>
</protein>
<evidence type="ECO:0000259" key="7">
    <source>
        <dbReference type="PROSITE" id="PS50048"/>
    </source>
</evidence>
<dbReference type="InterPro" id="IPR001138">
    <property type="entry name" value="Zn2Cys6_DnaBD"/>
</dbReference>
<dbReference type="Pfam" id="PF00172">
    <property type="entry name" value="Zn_clus"/>
    <property type="match status" value="1"/>
</dbReference>
<dbReference type="InterPro" id="IPR036864">
    <property type="entry name" value="Zn2-C6_fun-type_DNA-bd_sf"/>
</dbReference>
<comment type="caution">
    <text evidence="8">The sequence shown here is derived from an EMBL/GenBank/DDBJ whole genome shotgun (WGS) entry which is preliminary data.</text>
</comment>
<evidence type="ECO:0000313" key="9">
    <source>
        <dbReference type="Proteomes" id="UP000756921"/>
    </source>
</evidence>
<dbReference type="InterPro" id="IPR013700">
    <property type="entry name" value="AflR"/>
</dbReference>
<keyword evidence="2" id="KW-0805">Transcription regulation</keyword>
<dbReference type="SMART" id="SM00066">
    <property type="entry name" value="GAL4"/>
    <property type="match status" value="1"/>
</dbReference>
<dbReference type="AlphaFoldDB" id="A0A9P6KNC9"/>
<organism evidence="8 9">
    <name type="scientific">Paraphaeosphaeria minitans</name>
    <dbReference type="NCBI Taxonomy" id="565426"/>
    <lineage>
        <taxon>Eukaryota</taxon>
        <taxon>Fungi</taxon>
        <taxon>Dikarya</taxon>
        <taxon>Ascomycota</taxon>
        <taxon>Pezizomycotina</taxon>
        <taxon>Dothideomycetes</taxon>
        <taxon>Pleosporomycetidae</taxon>
        <taxon>Pleosporales</taxon>
        <taxon>Massarineae</taxon>
        <taxon>Didymosphaeriaceae</taxon>
        <taxon>Paraphaeosphaeria</taxon>
    </lineage>
</organism>
<keyword evidence="3" id="KW-0238">DNA-binding</keyword>
<dbReference type="Proteomes" id="UP000756921">
    <property type="component" value="Unassembled WGS sequence"/>
</dbReference>
<keyword evidence="4" id="KW-0804">Transcription</keyword>
<keyword evidence="9" id="KW-1185">Reference proteome</keyword>
<dbReference type="GO" id="GO:0008270">
    <property type="term" value="F:zinc ion binding"/>
    <property type="evidence" value="ECO:0007669"/>
    <property type="project" value="InterPro"/>
</dbReference>
<dbReference type="EMBL" id="WJXW01000009">
    <property type="protein sequence ID" value="KAF9733478.1"/>
    <property type="molecule type" value="Genomic_DNA"/>
</dbReference>
<evidence type="ECO:0000256" key="2">
    <source>
        <dbReference type="ARBA" id="ARBA00023015"/>
    </source>
</evidence>
<proteinExistence type="predicted"/>
<feature type="region of interest" description="Disordered" evidence="6">
    <location>
        <begin position="207"/>
        <end position="250"/>
    </location>
</feature>
<sequence>MFITLKCNKDNISVEQASASTAQGTRPRHAACNECRVKKLKCSGDKGGCAGCLLNKLECTYHPHGRGSNGVTRRSRKHYQGLGPGTYHTHTRPPSAESRDPPTPRSSTSSSATSIELDLALLPWPAHEFSSLETTDNLLDAFWKESSGSMEDRLGESACHTFHETHAGRDLYLDHGELSPSEQVLQLHTNDALTALSSNMFGDPSLSLTFSDLEHPQTDSSSMPIQPPSEAEIISGAEPPGTASSNASGGSCPCMTDALNILDELEARKMETSPSVTHSVSGKLSINKSTLSQCNRVIECPTCRYRPGCALLLILICRDLVFQFQQLLSADLSPQGRQSGPISPIESRKDALGHYSIDTSEEKLQVLYALAIVRGKSLAGFLGRLKRLVCSQSGETSRREKIESIQNWHRSLMGRLMQMSYGQM</sequence>
<feature type="region of interest" description="Disordered" evidence="6">
    <location>
        <begin position="64"/>
        <end position="112"/>
    </location>
</feature>
<evidence type="ECO:0000256" key="3">
    <source>
        <dbReference type="ARBA" id="ARBA00023125"/>
    </source>
</evidence>
<keyword evidence="1" id="KW-0479">Metal-binding</keyword>
<evidence type="ECO:0000256" key="5">
    <source>
        <dbReference type="ARBA" id="ARBA00023242"/>
    </source>
</evidence>
<evidence type="ECO:0000256" key="1">
    <source>
        <dbReference type="ARBA" id="ARBA00022723"/>
    </source>
</evidence>
<dbReference type="GO" id="GO:0003677">
    <property type="term" value="F:DNA binding"/>
    <property type="evidence" value="ECO:0007669"/>
    <property type="project" value="UniProtKB-KW"/>
</dbReference>
<dbReference type="GO" id="GO:0045122">
    <property type="term" value="P:aflatoxin biosynthetic process"/>
    <property type="evidence" value="ECO:0007669"/>
    <property type="project" value="InterPro"/>
</dbReference>
<dbReference type="SUPFAM" id="SSF57701">
    <property type="entry name" value="Zn2/Cys6 DNA-binding domain"/>
    <property type="match status" value="1"/>
</dbReference>
<dbReference type="PROSITE" id="PS50048">
    <property type="entry name" value="ZN2_CY6_FUNGAL_2"/>
    <property type="match status" value="1"/>
</dbReference>